<dbReference type="HOGENOM" id="CLU_103763_2_0_9"/>
<feature type="transmembrane region" description="Helical" evidence="1">
    <location>
        <begin position="107"/>
        <end position="128"/>
    </location>
</feature>
<evidence type="ECO:0000313" key="3">
    <source>
        <dbReference type="Proteomes" id="UP000002294"/>
    </source>
</evidence>
<organism evidence="2 3">
    <name type="scientific">Anaerococcus prevotii (strain ATCC 9321 / DSM 20548 / JCM 6508 / NCTC 11806 / PC1)</name>
    <name type="common">Peptostreptococcus prevotii</name>
    <name type="synonym">Peptococcus prevotii</name>
    <dbReference type="NCBI Taxonomy" id="525919"/>
    <lineage>
        <taxon>Bacteria</taxon>
        <taxon>Bacillati</taxon>
        <taxon>Bacillota</taxon>
        <taxon>Tissierellia</taxon>
        <taxon>Tissierellales</taxon>
        <taxon>Peptoniphilaceae</taxon>
        <taxon>Anaerococcus</taxon>
    </lineage>
</organism>
<reference evidence="2 3" key="1">
    <citation type="journal article" date="2009" name="Stand. Genomic Sci.">
        <title>Complete genome sequence of Anaerococcus prevotii type strain (PC1).</title>
        <authorList>
            <person name="Labutti K."/>
            <person name="Pukall R."/>
            <person name="Steenblock K."/>
            <person name="Glavina Del Rio T."/>
            <person name="Tice H."/>
            <person name="Copeland A."/>
            <person name="Cheng J.F."/>
            <person name="Lucas S."/>
            <person name="Chen F."/>
            <person name="Nolan M."/>
            <person name="Bruce D."/>
            <person name="Goodwin L."/>
            <person name="Pitluck S."/>
            <person name="Ivanova N."/>
            <person name="Mavromatis K."/>
            <person name="Ovchinnikova G."/>
            <person name="Pati A."/>
            <person name="Chen A."/>
            <person name="Palaniappan K."/>
            <person name="Land M."/>
            <person name="Hauser L."/>
            <person name="Chang Y.J."/>
            <person name="Jeffries C.D."/>
            <person name="Chain P."/>
            <person name="Saunders E."/>
            <person name="Brettin T."/>
            <person name="Detter J.C."/>
            <person name="Han C."/>
            <person name="Goker M."/>
            <person name="Bristow J."/>
            <person name="Eisen J.A."/>
            <person name="Markowitz V."/>
            <person name="Hugenholtz P."/>
            <person name="Kyrpides N.C."/>
            <person name="Klenk H.P."/>
            <person name="Lapidus A."/>
        </authorList>
    </citation>
    <scope>NUCLEOTIDE SEQUENCE [LARGE SCALE GENOMIC DNA]</scope>
    <source>
        <strain evidence="3">ATCC 9321 / DSM 20548 / JCM 6508 / NCTC 11806 / PC1</strain>
    </source>
</reference>
<keyword evidence="1" id="KW-0812">Transmembrane</keyword>
<accession>C7REQ9</accession>
<dbReference type="eggNOG" id="ENOG5030FC4">
    <property type="taxonomic scope" value="Bacteria"/>
</dbReference>
<keyword evidence="1" id="KW-0472">Membrane</keyword>
<proteinExistence type="predicted"/>
<sequence>MKNIKNLLIQFLVGVGIGGIIEALASLYLGFDFIGYPEFLARVNPGTGRIIQVLIYGGFGLIPELSSIILKLREEYSRRKQIIHFLILISYFIFAGIYLRWFEASKILIYPIGVFVIIYIIIGIIYYIHDKKTIDAVNKKLSK</sequence>
<dbReference type="STRING" id="525919.Apre_1651"/>
<feature type="transmembrane region" description="Helical" evidence="1">
    <location>
        <begin position="82"/>
        <end position="101"/>
    </location>
</feature>
<feature type="transmembrane region" description="Helical" evidence="1">
    <location>
        <begin position="7"/>
        <end position="30"/>
    </location>
</feature>
<name>C7REQ9_ANAPD</name>
<keyword evidence="1" id="KW-1133">Transmembrane helix</keyword>
<dbReference type="AlphaFoldDB" id="C7REQ9"/>
<dbReference type="RefSeq" id="WP_015778568.1">
    <property type="nucleotide sequence ID" value="NC_013171.1"/>
</dbReference>
<dbReference type="Proteomes" id="UP000002294">
    <property type="component" value="Chromosome"/>
</dbReference>
<dbReference type="KEGG" id="apr:Apre_1651"/>
<evidence type="ECO:0008006" key="4">
    <source>
        <dbReference type="Google" id="ProtNLM"/>
    </source>
</evidence>
<dbReference type="InterPro" id="IPR021560">
    <property type="entry name" value="DUF3021"/>
</dbReference>
<dbReference type="EMBL" id="CP001708">
    <property type="protein sequence ID" value="ACV29672.1"/>
    <property type="molecule type" value="Genomic_DNA"/>
</dbReference>
<evidence type="ECO:0000256" key="1">
    <source>
        <dbReference type="SAM" id="Phobius"/>
    </source>
</evidence>
<dbReference type="OrthoDB" id="1692963at2"/>
<gene>
    <name evidence="2" type="ordered locus">Apre_1651</name>
</gene>
<dbReference type="Pfam" id="PF11457">
    <property type="entry name" value="DUF3021"/>
    <property type="match status" value="1"/>
</dbReference>
<evidence type="ECO:0000313" key="2">
    <source>
        <dbReference type="EMBL" id="ACV29672.1"/>
    </source>
</evidence>
<keyword evidence="3" id="KW-1185">Reference proteome</keyword>
<feature type="transmembrane region" description="Helical" evidence="1">
    <location>
        <begin position="50"/>
        <end position="70"/>
    </location>
</feature>
<protein>
    <recommendedName>
        <fullName evidence="4">DUF3021 domain-containing protein</fullName>
    </recommendedName>
</protein>